<keyword evidence="6" id="KW-1133">Transmembrane helix</keyword>
<evidence type="ECO:0000256" key="5">
    <source>
        <dbReference type="ARBA" id="ARBA00022840"/>
    </source>
</evidence>
<dbReference type="PANTHER" id="PTHR24057">
    <property type="entry name" value="GLYCOGEN SYNTHASE KINASE-3 ALPHA"/>
    <property type="match status" value="1"/>
</dbReference>
<proteinExistence type="predicted"/>
<comment type="caution">
    <text evidence="7">The sequence shown here is derived from an EMBL/GenBank/DDBJ whole genome shotgun (WGS) entry which is preliminary data.</text>
</comment>
<dbReference type="Gene3D" id="1.10.510.10">
    <property type="entry name" value="Transferase(Phosphotransferase) domain 1"/>
    <property type="match status" value="1"/>
</dbReference>
<feature type="non-terminal residue" evidence="7">
    <location>
        <position position="1"/>
    </location>
</feature>
<dbReference type="GO" id="GO:0005634">
    <property type="term" value="C:nucleus"/>
    <property type="evidence" value="ECO:0007669"/>
    <property type="project" value="TreeGrafter"/>
</dbReference>
<keyword evidence="1" id="KW-0723">Serine/threonine-protein kinase</keyword>
<evidence type="ECO:0000256" key="6">
    <source>
        <dbReference type="SAM" id="Phobius"/>
    </source>
</evidence>
<dbReference type="GO" id="GO:0005524">
    <property type="term" value="F:ATP binding"/>
    <property type="evidence" value="ECO:0007669"/>
    <property type="project" value="UniProtKB-KW"/>
</dbReference>
<dbReference type="GO" id="GO:0007165">
    <property type="term" value="P:signal transduction"/>
    <property type="evidence" value="ECO:0007669"/>
    <property type="project" value="TreeGrafter"/>
</dbReference>
<dbReference type="InterPro" id="IPR050591">
    <property type="entry name" value="GSK-3"/>
</dbReference>
<keyword evidence="3" id="KW-0547">Nucleotide-binding</keyword>
<organism evidence="7 8">
    <name type="scientific">Rotaria magnacalcarata</name>
    <dbReference type="NCBI Taxonomy" id="392030"/>
    <lineage>
        <taxon>Eukaryota</taxon>
        <taxon>Metazoa</taxon>
        <taxon>Spiralia</taxon>
        <taxon>Gnathifera</taxon>
        <taxon>Rotifera</taxon>
        <taxon>Eurotatoria</taxon>
        <taxon>Bdelloidea</taxon>
        <taxon>Philodinida</taxon>
        <taxon>Philodinidae</taxon>
        <taxon>Rotaria</taxon>
    </lineage>
</organism>
<gene>
    <name evidence="7" type="ORF">SMN809_LOCUS77649</name>
</gene>
<sequence length="104" mass="12397">YSLIQRWYNRLNQSLIDFYQIKLFTFLIFRALVYLHARGIAHRDIKSSTDSNDQLLRLILLLGEPNVDEVRNMKSKSDQIIYQQIRRKISLIDQSAKMIEHLTC</sequence>
<accession>A0A8S3J120</accession>
<feature type="transmembrane region" description="Helical" evidence="6">
    <location>
        <begin position="18"/>
        <end position="37"/>
    </location>
</feature>
<protein>
    <recommendedName>
        <fullName evidence="9">Protein kinase domain-containing protein</fullName>
    </recommendedName>
</protein>
<evidence type="ECO:0008006" key="9">
    <source>
        <dbReference type="Google" id="ProtNLM"/>
    </source>
</evidence>
<evidence type="ECO:0000313" key="8">
    <source>
        <dbReference type="Proteomes" id="UP000676336"/>
    </source>
</evidence>
<dbReference type="Proteomes" id="UP000676336">
    <property type="component" value="Unassembled WGS sequence"/>
</dbReference>
<keyword evidence="5" id="KW-0067">ATP-binding</keyword>
<evidence type="ECO:0000256" key="2">
    <source>
        <dbReference type="ARBA" id="ARBA00022679"/>
    </source>
</evidence>
<dbReference type="AlphaFoldDB" id="A0A8S3J120"/>
<dbReference type="GO" id="GO:0005737">
    <property type="term" value="C:cytoplasm"/>
    <property type="evidence" value="ECO:0007669"/>
    <property type="project" value="TreeGrafter"/>
</dbReference>
<keyword evidence="6" id="KW-0812">Transmembrane</keyword>
<reference evidence="7" key="1">
    <citation type="submission" date="2021-02" db="EMBL/GenBank/DDBJ databases">
        <authorList>
            <person name="Nowell W R."/>
        </authorList>
    </citation>
    <scope>NUCLEOTIDE SEQUENCE</scope>
</reference>
<dbReference type="SUPFAM" id="SSF56112">
    <property type="entry name" value="Protein kinase-like (PK-like)"/>
    <property type="match status" value="1"/>
</dbReference>
<keyword evidence="2" id="KW-0808">Transferase</keyword>
<evidence type="ECO:0000256" key="4">
    <source>
        <dbReference type="ARBA" id="ARBA00022777"/>
    </source>
</evidence>
<dbReference type="InterPro" id="IPR011009">
    <property type="entry name" value="Kinase-like_dom_sf"/>
</dbReference>
<dbReference type="GO" id="GO:0030154">
    <property type="term" value="P:cell differentiation"/>
    <property type="evidence" value="ECO:0007669"/>
    <property type="project" value="TreeGrafter"/>
</dbReference>
<evidence type="ECO:0000256" key="3">
    <source>
        <dbReference type="ARBA" id="ARBA00022741"/>
    </source>
</evidence>
<dbReference type="GO" id="GO:0004674">
    <property type="term" value="F:protein serine/threonine kinase activity"/>
    <property type="evidence" value="ECO:0007669"/>
    <property type="project" value="UniProtKB-KW"/>
</dbReference>
<evidence type="ECO:0000256" key="1">
    <source>
        <dbReference type="ARBA" id="ARBA00022527"/>
    </source>
</evidence>
<dbReference type="GO" id="GO:0004712">
    <property type="term" value="F:protein serine/threonine/tyrosine kinase activity"/>
    <property type="evidence" value="ECO:0007669"/>
    <property type="project" value="TreeGrafter"/>
</dbReference>
<keyword evidence="4" id="KW-0418">Kinase</keyword>
<evidence type="ECO:0000313" key="7">
    <source>
        <dbReference type="EMBL" id="CAF5208570.1"/>
    </source>
</evidence>
<name>A0A8S3J120_9BILA</name>
<dbReference type="PANTHER" id="PTHR24057:SF0">
    <property type="entry name" value="PROTEIN KINASE SHAGGY-RELATED"/>
    <property type="match status" value="1"/>
</dbReference>
<dbReference type="EMBL" id="CAJOBI010337891">
    <property type="protein sequence ID" value="CAF5208570.1"/>
    <property type="molecule type" value="Genomic_DNA"/>
</dbReference>
<keyword evidence="6" id="KW-0472">Membrane</keyword>